<gene>
    <name evidence="1" type="ORF">D3M76_09570</name>
</gene>
<accession>A0A4V3SN46</accession>
<feature type="non-terminal residue" evidence="1">
    <location>
        <position position="883"/>
    </location>
</feature>
<dbReference type="EMBL" id="QXNG01000099">
    <property type="protein sequence ID" value="THA12898.1"/>
    <property type="molecule type" value="Genomic_DNA"/>
</dbReference>
<dbReference type="InterPro" id="IPR025157">
    <property type="entry name" value="Hemagglutinin_rpt"/>
</dbReference>
<name>A0A4V3SN46_9PAST</name>
<sequence length="883" mass="93914">GAVISANDVIINTQGDIQNTGVIAGRNLSHLSGNNIENLGGRLQGRDLYLFAKNRLENLGGALSASESLVGRAKNINIESTLSETTDNGRFKHKNIDRVAFVQVGDETHRGKVALYAKESLTVKGANVSVKGDLDFQAGDKLTLGTLETENKQHYVKDSDNYSKLDQKNEVGNQFNLEGNSRFVGKSGVEMRGVSVSSQGEMEVLSEGDINIEESRQQERLSEGRKWTKRGLLQSQTEIRRHDHNYDLAEGSSLDADKITLHSTNGNVNVQDSNVVAENGLRIQAKNIDIKEAENRVYSEDFYSKKKSGLLSGGLGVTFGRQKQTAEADQTKYYAGGSQVGSLKGNTTLIAENHYNQSASAVSSVKGDVNILAEQVNIQAADDKYETNTKQTFEQKGLTLAITSPILSALQAVQSAVKSGEKVGNSKNDRVNAMAAANVAMDAYRAGQAVGQAGKAIQDAMGEGGVDSVVGVQLTYGQQKSESRTHTEGKIAATSQVNAGGKVNIVATGAGKDSNIHIKGSDISGKGGTNLVADNDISVTAAEQSHKERSTNKSSGFNAGVAIKVSNGVAAGVTLGGNYGKGYGNGDESTYVASHVGDANSQTTINAGGDANIIGSQIKGKRVNLNAENLNIESLQDKSTYKGKQMNVGGSVTVGVGVAVGGSFNRSKLNAEHASVNEQAGIYAGDEGYDVNVKNKISLTGGAILSQALKEKNHLTAQDFEYADIQNYSNAKSSAMGLMGGVSFGRDQTSDEDKELNDIYRKGREDETFEQANPNKANESPVKFGLGTDDIHSTDFYAAAKIGLANLAGNSKQSENRQSTTYSVISEGNFNIGSDKGKENIESIKKSTEQESNKLERVDYAKMQKEVEQDVETIQGFAKNVAG</sequence>
<organism evidence="1 2">
    <name type="scientific">Rodentibacter pneumotropicus</name>
    <dbReference type="NCBI Taxonomy" id="758"/>
    <lineage>
        <taxon>Bacteria</taxon>
        <taxon>Pseudomonadati</taxon>
        <taxon>Pseudomonadota</taxon>
        <taxon>Gammaproteobacteria</taxon>
        <taxon>Pasteurellales</taxon>
        <taxon>Pasteurellaceae</taxon>
        <taxon>Rodentibacter</taxon>
    </lineage>
</organism>
<proteinExistence type="predicted"/>
<dbReference type="GO" id="GO:0003824">
    <property type="term" value="F:catalytic activity"/>
    <property type="evidence" value="ECO:0007669"/>
    <property type="project" value="UniProtKB-ARBA"/>
</dbReference>
<dbReference type="RefSeq" id="WP_192894364.1">
    <property type="nucleotide sequence ID" value="NZ_QXNF01000082.1"/>
</dbReference>
<dbReference type="Pfam" id="PF13332">
    <property type="entry name" value="Fil_haemagg_2"/>
    <property type="match status" value="2"/>
</dbReference>
<comment type="caution">
    <text evidence="1">The sequence shown here is derived from an EMBL/GenBank/DDBJ whole genome shotgun (WGS) entry which is preliminary data.</text>
</comment>
<reference evidence="1 2" key="1">
    <citation type="journal article" date="2019" name="Vet. Microbiol.">
        <title>Development of multi locus sequence typing (MLST) of Rodentibacter pneumotropicus.</title>
        <authorList>
            <person name="Adhikary S."/>
            <person name="Bisgaard M."/>
            <person name="Boot R."/>
            <person name="Benga L."/>
            <person name="Nicklas W."/>
            <person name="Christensen H."/>
        </authorList>
    </citation>
    <scope>NUCLEOTIDE SEQUENCE [LARGE SCALE GENOMIC DNA]</scope>
    <source>
        <strain evidence="1 2">1596_07</strain>
    </source>
</reference>
<protein>
    <submittedName>
        <fullName evidence="1">Filamentous hemagglutinin</fullName>
    </submittedName>
</protein>
<dbReference type="Proteomes" id="UP000310576">
    <property type="component" value="Unassembled WGS sequence"/>
</dbReference>
<evidence type="ECO:0000313" key="2">
    <source>
        <dbReference type="Proteomes" id="UP000310576"/>
    </source>
</evidence>
<dbReference type="AlphaFoldDB" id="A0A4V3SN46"/>
<feature type="non-terminal residue" evidence="1">
    <location>
        <position position="1"/>
    </location>
</feature>
<evidence type="ECO:0000313" key="1">
    <source>
        <dbReference type="EMBL" id="THA12898.1"/>
    </source>
</evidence>